<evidence type="ECO:0000313" key="2">
    <source>
        <dbReference type="Proteomes" id="UP000594422"/>
    </source>
</evidence>
<name>A0A7S9SWR7_9CAUD</name>
<keyword evidence="2" id="KW-1185">Reference proteome</keyword>
<dbReference type="Proteomes" id="UP000594422">
    <property type="component" value="Segment"/>
</dbReference>
<sequence>MFKTSRDSILYFANQPAGYIAVRKFLKEDVQSALDKMERQGFIKKEYENLSEICYKATRHGKAEFITLQIKRRLALGWDVSKLEAELSLLSTDRIK</sequence>
<dbReference type="EMBL" id="MW057861">
    <property type="protein sequence ID" value="QPI18478.1"/>
    <property type="molecule type" value="Genomic_DNA"/>
</dbReference>
<dbReference type="RefSeq" id="YP_010675265.1">
    <property type="nucleotide sequence ID" value="NC_071001.1"/>
</dbReference>
<dbReference type="GeneID" id="77951588"/>
<dbReference type="KEGG" id="vg:77951588"/>
<reference evidence="1 2" key="1">
    <citation type="submission" date="2020-10" db="EMBL/GenBank/DDBJ databases">
        <title>Novel bacteriophages targeting Providencia spp. as potential agents for phage therapy.</title>
        <authorList>
            <person name="Rakov C."/>
            <person name="Alkalay-Oren S."/>
            <person name="Coppenhagen-Glazer S."/>
            <person name="Hazan R."/>
        </authorList>
    </citation>
    <scope>NUCLEOTIDE SEQUENCE [LARGE SCALE GENOMIC DNA]</scope>
</reference>
<accession>A0A7S9SWR7</accession>
<evidence type="ECO:0000313" key="1">
    <source>
        <dbReference type="EMBL" id="QPI18478.1"/>
    </source>
</evidence>
<organism evidence="1 2">
    <name type="scientific">Providencia phage PSTCR7</name>
    <dbReference type="NCBI Taxonomy" id="2783549"/>
    <lineage>
        <taxon>Viruses</taxon>
        <taxon>Duplodnaviria</taxon>
        <taxon>Heunggongvirae</taxon>
        <taxon>Uroviricota</taxon>
        <taxon>Caudoviricetes</taxon>
        <taxon>Craquatrovirus</taxon>
        <taxon>Craquatrovirus PSTCR7</taxon>
    </lineage>
</organism>
<protein>
    <submittedName>
        <fullName evidence="1">Uncharacterized protein</fullName>
    </submittedName>
</protein>
<proteinExistence type="predicted"/>